<comment type="similarity">
    <text evidence="3">Belongs to the glycosyltransferase group 1 family. Glycosyltransferase 4 subfamily.</text>
</comment>
<sequence length="610" mass="67787">MRRATAAVLLLATATAAPRKRKLSLPRLGSIATKTGAPFLTSQPLLNLLLGIRLRYASWGAPVAHWWPRGGPSSKRAEVIDAPKPETDLRDPAKTILVVTTASVPWLTGTAINPLLRAAHLAQARPAGRVCLYLPWLEPDKQKEVYGDTAHFKTRREQATYVYDWLCNIAKLPEAATKLRIAFYDAHYHRPQGSIYPMGRTVEALRRPDFTRYSLSDKDIGEWRPDAVVLEEPEHLNWYSFVEGHSSSWRSSTDHVVGVIHTHYVRYAATERMCPGPLGYLVHPIVGPYKACAALLMARWMTNGHCHRIVKLSGTLPRVGNDDAEIIANVHGVRDDFLEIGSRRAVTHPYSSSSDARLSDALAEPSKPRTKGAYFIGKLLWQKGLGELASLLVASQKEFGGDLPDGAIHVVGDGKDRRAIENRFRQLKVPSVFHGRVDHADELCRDFRVLVNPSKTEVLCTTVAEALAMGKWVLIARHPSNEFFYDFPTCLSFDSKKEFAEQFAYAVRHEPPPLSPKERRRLSWAAATERFCDASLMPSSIRLRFHQRLACFLHVHLGRGFRGDVIRSIAGAGLSVGRQSAYVRAKERAAAGGDDVPVAAVKDEEVPEAA</sequence>
<evidence type="ECO:0000313" key="9">
    <source>
        <dbReference type="Proteomes" id="UP000789595"/>
    </source>
</evidence>
<dbReference type="Proteomes" id="UP000789595">
    <property type="component" value="Unassembled WGS sequence"/>
</dbReference>
<dbReference type="InterPro" id="IPR044525">
    <property type="entry name" value="DGDG1/2"/>
</dbReference>
<accession>A0A8J2SVG0</accession>
<dbReference type="Pfam" id="PF13692">
    <property type="entry name" value="Glyco_trans_1_4"/>
    <property type="match status" value="1"/>
</dbReference>
<dbReference type="PANTHER" id="PTHR46132">
    <property type="entry name" value="DIGALACTOSYLDIACYLGLYCEROL SYNTHASE 2, CHLOROPLASTIC"/>
    <property type="match status" value="1"/>
</dbReference>
<keyword evidence="5" id="KW-0934">Plastid</keyword>
<name>A0A8J2SVG0_9STRA</name>
<gene>
    <name evidence="8" type="ORF">PECAL_5P19220</name>
</gene>
<keyword evidence="7" id="KW-0472">Membrane</keyword>
<dbReference type="GO" id="GO:0016020">
    <property type="term" value="C:membrane"/>
    <property type="evidence" value="ECO:0007669"/>
    <property type="project" value="UniProtKB-SubCell"/>
</dbReference>
<dbReference type="OrthoDB" id="44480at2759"/>
<dbReference type="CDD" id="cd01635">
    <property type="entry name" value="Glycosyltransferase_GTB-type"/>
    <property type="match status" value="1"/>
</dbReference>
<evidence type="ECO:0000256" key="4">
    <source>
        <dbReference type="ARBA" id="ARBA00022528"/>
    </source>
</evidence>
<dbReference type="Gene3D" id="3.40.50.2000">
    <property type="entry name" value="Glycogen Phosphorylase B"/>
    <property type="match status" value="1"/>
</dbReference>
<evidence type="ECO:0000256" key="5">
    <source>
        <dbReference type="ARBA" id="ARBA00022640"/>
    </source>
</evidence>
<dbReference type="AlphaFoldDB" id="A0A8J2SVG0"/>
<evidence type="ECO:0000256" key="3">
    <source>
        <dbReference type="ARBA" id="ARBA00009481"/>
    </source>
</evidence>
<keyword evidence="9" id="KW-1185">Reference proteome</keyword>
<evidence type="ECO:0000256" key="2">
    <source>
        <dbReference type="ARBA" id="ARBA00004370"/>
    </source>
</evidence>
<evidence type="ECO:0000256" key="6">
    <source>
        <dbReference type="ARBA" id="ARBA00022679"/>
    </source>
</evidence>
<dbReference type="SUPFAM" id="SSF53756">
    <property type="entry name" value="UDP-Glycosyltransferase/glycogen phosphorylase"/>
    <property type="match status" value="1"/>
</dbReference>
<organism evidence="8 9">
    <name type="scientific">Pelagomonas calceolata</name>
    <dbReference type="NCBI Taxonomy" id="35677"/>
    <lineage>
        <taxon>Eukaryota</taxon>
        <taxon>Sar</taxon>
        <taxon>Stramenopiles</taxon>
        <taxon>Ochrophyta</taxon>
        <taxon>Pelagophyceae</taxon>
        <taxon>Pelagomonadales</taxon>
        <taxon>Pelagomonadaceae</taxon>
        <taxon>Pelagomonas</taxon>
    </lineage>
</organism>
<dbReference type="EMBL" id="CAKKNE010000005">
    <property type="protein sequence ID" value="CAH0377366.1"/>
    <property type="molecule type" value="Genomic_DNA"/>
</dbReference>
<evidence type="ECO:0000256" key="7">
    <source>
        <dbReference type="ARBA" id="ARBA00023136"/>
    </source>
</evidence>
<evidence type="ECO:0000313" key="8">
    <source>
        <dbReference type="EMBL" id="CAH0377366.1"/>
    </source>
</evidence>
<comment type="subcellular location">
    <subcellularLocation>
        <location evidence="2">Membrane</location>
    </subcellularLocation>
    <subcellularLocation>
        <location evidence="1">Plastid</location>
        <location evidence="1">Chloroplast</location>
    </subcellularLocation>
</comment>
<protein>
    <recommendedName>
        <fullName evidence="10">Digalactosyldiacylglycerol synthase</fullName>
    </recommendedName>
</protein>
<dbReference type="GO" id="GO:0009507">
    <property type="term" value="C:chloroplast"/>
    <property type="evidence" value="ECO:0007669"/>
    <property type="project" value="UniProtKB-SubCell"/>
</dbReference>
<evidence type="ECO:0000256" key="1">
    <source>
        <dbReference type="ARBA" id="ARBA00004229"/>
    </source>
</evidence>
<proteinExistence type="inferred from homology"/>
<dbReference type="PANTHER" id="PTHR46132:SF1">
    <property type="entry name" value="DIGALACTOSYLDIACYLGLYCEROL SYNTHASE 2, CHLOROPLASTIC"/>
    <property type="match status" value="1"/>
</dbReference>
<dbReference type="GO" id="GO:0046481">
    <property type="term" value="F:digalactosyldiacylglycerol synthase activity"/>
    <property type="evidence" value="ECO:0007669"/>
    <property type="project" value="InterPro"/>
</dbReference>
<comment type="caution">
    <text evidence="8">The sequence shown here is derived from an EMBL/GenBank/DDBJ whole genome shotgun (WGS) entry which is preliminary data.</text>
</comment>
<keyword evidence="4" id="KW-0150">Chloroplast</keyword>
<keyword evidence="6" id="KW-0808">Transferase</keyword>
<reference evidence="8" key="1">
    <citation type="submission" date="2021-11" db="EMBL/GenBank/DDBJ databases">
        <authorList>
            <consortium name="Genoscope - CEA"/>
            <person name="William W."/>
        </authorList>
    </citation>
    <scope>NUCLEOTIDE SEQUENCE</scope>
</reference>
<evidence type="ECO:0008006" key="10">
    <source>
        <dbReference type="Google" id="ProtNLM"/>
    </source>
</evidence>